<protein>
    <submittedName>
        <fullName evidence="14">Uncharacterized protein</fullName>
    </submittedName>
</protein>
<evidence type="ECO:0000256" key="2">
    <source>
        <dbReference type="ARBA" id="ARBA00022448"/>
    </source>
</evidence>
<dbReference type="GO" id="GO:0140359">
    <property type="term" value="F:ABC-type transporter activity"/>
    <property type="evidence" value="ECO:0007669"/>
    <property type="project" value="InterPro"/>
</dbReference>
<dbReference type="InterPro" id="IPR036640">
    <property type="entry name" value="ABC1_TM_sf"/>
</dbReference>
<evidence type="ECO:0000256" key="1">
    <source>
        <dbReference type="ARBA" id="ARBA00004128"/>
    </source>
</evidence>
<feature type="transmembrane region" description="Helical" evidence="10">
    <location>
        <begin position="407"/>
        <end position="428"/>
    </location>
</feature>
<feature type="region of interest" description="Disordered" evidence="9">
    <location>
        <begin position="620"/>
        <end position="650"/>
    </location>
</feature>
<feature type="transmembrane region" description="Helical" evidence="10">
    <location>
        <begin position="94"/>
        <end position="112"/>
    </location>
</feature>
<evidence type="ECO:0000256" key="7">
    <source>
        <dbReference type="ARBA" id="ARBA00022989"/>
    </source>
</evidence>
<dbReference type="Pfam" id="PF00664">
    <property type="entry name" value="ABC_membrane"/>
    <property type="match status" value="3"/>
</dbReference>
<evidence type="ECO:0000313" key="15">
    <source>
        <dbReference type="Proteomes" id="UP001230188"/>
    </source>
</evidence>
<keyword evidence="4" id="KW-0677">Repeat</keyword>
<feature type="transmembrane region" description="Helical" evidence="10">
    <location>
        <begin position="1053"/>
        <end position="1074"/>
    </location>
</feature>
<dbReference type="GO" id="GO:0005774">
    <property type="term" value="C:vacuolar membrane"/>
    <property type="evidence" value="ECO:0007669"/>
    <property type="project" value="UniProtKB-SubCell"/>
</dbReference>
<evidence type="ECO:0000256" key="5">
    <source>
        <dbReference type="ARBA" id="ARBA00022741"/>
    </source>
</evidence>
<feature type="transmembrane region" description="Helical" evidence="10">
    <location>
        <begin position="1165"/>
        <end position="1186"/>
    </location>
</feature>
<evidence type="ECO:0000256" key="6">
    <source>
        <dbReference type="ARBA" id="ARBA00022840"/>
    </source>
</evidence>
<feature type="transmembrane region" description="Helical" evidence="10">
    <location>
        <begin position="118"/>
        <end position="140"/>
    </location>
</feature>
<evidence type="ECO:0000313" key="14">
    <source>
        <dbReference type="EMBL" id="KAJ8609885.1"/>
    </source>
</evidence>
<dbReference type="Gene3D" id="3.40.50.300">
    <property type="entry name" value="P-loop containing nucleotide triphosphate hydrolases"/>
    <property type="match status" value="2"/>
</dbReference>
<dbReference type="GO" id="GO:0016887">
    <property type="term" value="F:ATP hydrolysis activity"/>
    <property type="evidence" value="ECO:0007669"/>
    <property type="project" value="InterPro"/>
</dbReference>
<dbReference type="PROSITE" id="PS00211">
    <property type="entry name" value="ABC_TRANSPORTER_1"/>
    <property type="match status" value="1"/>
</dbReference>
<feature type="signal peptide" evidence="11">
    <location>
        <begin position="1"/>
        <end position="29"/>
    </location>
</feature>
<evidence type="ECO:0000256" key="9">
    <source>
        <dbReference type="SAM" id="MobiDB-lite"/>
    </source>
</evidence>
<feature type="region of interest" description="Disordered" evidence="9">
    <location>
        <begin position="880"/>
        <end position="926"/>
    </location>
</feature>
<dbReference type="SUPFAM" id="SSF52540">
    <property type="entry name" value="P-loop containing nucleoside triphosphate hydrolases"/>
    <property type="match status" value="2"/>
</dbReference>
<feature type="transmembrane region" description="Helical" evidence="10">
    <location>
        <begin position="935"/>
        <end position="956"/>
    </location>
</feature>
<keyword evidence="6" id="KW-0067">ATP-binding</keyword>
<organism evidence="14 15">
    <name type="scientific">Chrysophaeum taylorii</name>
    <dbReference type="NCBI Taxonomy" id="2483200"/>
    <lineage>
        <taxon>Eukaryota</taxon>
        <taxon>Sar</taxon>
        <taxon>Stramenopiles</taxon>
        <taxon>Ochrophyta</taxon>
        <taxon>Pelagophyceae</taxon>
        <taxon>Pelagomonadales</taxon>
        <taxon>Pelagomonadaceae</taxon>
        <taxon>Chrysophaeum</taxon>
    </lineage>
</organism>
<feature type="domain" description="ABC transporter" evidence="12">
    <location>
        <begin position="1255"/>
        <end position="1489"/>
    </location>
</feature>
<keyword evidence="2" id="KW-0813">Transport</keyword>
<dbReference type="CDD" id="cd18603">
    <property type="entry name" value="ABC_6TM_MRP1_2_3_6_D2_like"/>
    <property type="match status" value="1"/>
</dbReference>
<sequence length="1499" mass="162471">MRVIGRASQALPFALAVVCLLSLRRGISAGRRVGQLDVWRWVAAVSAGCGRVVATSWTGDAVHDVFAAMSALAALVAGYVGLAEARMGLRETTILRVAWLVIGAGACYDTVMTPCSSWRFWVSVAWSVLACSAAVAYAGFNAGERRATKASPLATNALELEYELLEDADEEETPEDAAGPLSTIVFAWMSPLLSLGYARPLEPEDLYPLTRDDDPDAVATKLDTKFQQRLRKSPLTPDKALLGALAAAFGGYWYVGCLLKFVYDTAQLAQPLLLSALLKSMTQYKRAHHRDGRRAAEHNGYVLCTLMVANAMLATAVLHQYFQRTYRTGMRLKSSTTSLVFDKALVARNLASKPPERKRKTNALREKDDEVKDDDEETKEDDAAQRKATTNTVANLMSVDAQRLQDTMTYLATVGSGIYQIAACLYLLYIQLGWASFGGFAVMLVFLPITQRVILMSRGFQRRVLVHKDARIKLQSEALGGMKIIKMYGWEDPLAAELKRLRVKELAALWKYKLVNVLSRVVFSVVPTAVSLCTFAMYVLLGNKLTVSRVYTSLALFNILRFPLMMVPRAIGSAVEAMLSIERIGTYLASEEVTPLEPIGSPTNPLVRVAASTPPRVYARGADIEWPKPPTPPRPPALERQPSNEDDDDRALLDGLDFDLGPGTLTAVIGETGSGKSGLLVSLLGETAVVAGSLGVTGSIAYAAQTAWIRNATLKENILFGAPMDRARYEEVIERCALVQDLAELASGDETEIGEKGLTLSGGQKQRVALARALYADADVYLLDDVLSAVDAHVAVHLFDRVICHLRDIGKVVVFVTHNLSTLRRCDRVICLNCANRAVEYSGAPQGFAQLGVDAPDAHPLAAIAAKKLNSSSNLAAFETHGGKNGTADGGSTSTTKETSPSSRADGEGEQTGGTRLIADEARQKGGVSRSAQRAYLAATGGLFAASIVVAAQLIYQVSAVVASWWLGYWSAKPQIGTGPGLEVYAGVSVAAVVVSCVAYYLMSLIGQRAAHKMHDDLLDNLLKAPMKFFDSTPLGRLVNLFSKDLYTIDEELPITLAMWLTVGSVCLMTIATIAYATPWFLVVVLPLGGVYYSTMVYFIPTVRELKRLDATSRSPVFSSFNEALDGATTIRAFRAEARFAREVTHRLRVNLRAYFLGTCANRWLAVRLEMLGTFITGAAGFLAVVMSIKPYLAGLSLTYALSVTQALNWFVRMNADLENNSVAVERVVQYSDVDPEIDGTISAPDGMWPSRGYIEVKDLSLRYRPELPLVLKGLAFDVHPGTKLALVGRTGSGKSSFLLALLRIAPPTGAILIDGLDILRMRLSDVRNRVTMIPQDPILFSGTIRFNVDPFGSKTDAQVHQSLRDAQLTERLARLGSDPLAAVVEEGGRNFSVGEAQLLCLARACLRHSKLLLLDEATSSVDESLDDRIQSTIRTKFAASTVIAIAHRINTVVDYDRVLVLDHGTIVEDGSPSALMSQPTSVFAQLAAAHAKGVGGDD</sequence>
<dbReference type="CDD" id="cd18579">
    <property type="entry name" value="ABC_6TM_ABCC_D1"/>
    <property type="match status" value="1"/>
</dbReference>
<feature type="transmembrane region" description="Helical" evidence="10">
    <location>
        <begin position="1080"/>
        <end position="1100"/>
    </location>
</feature>
<gene>
    <name evidence="14" type="ORF">CTAYLR_007496</name>
</gene>
<evidence type="ECO:0000256" key="4">
    <source>
        <dbReference type="ARBA" id="ARBA00022737"/>
    </source>
</evidence>
<keyword evidence="8 10" id="KW-0472">Membrane</keyword>
<keyword evidence="3 10" id="KW-0812">Transmembrane</keyword>
<feature type="transmembrane region" description="Helical" evidence="10">
    <location>
        <begin position="434"/>
        <end position="455"/>
    </location>
</feature>
<comment type="subcellular location">
    <subcellularLocation>
        <location evidence="1">Vacuole membrane</location>
        <topology evidence="1">Multi-pass membrane protein</topology>
    </subcellularLocation>
</comment>
<dbReference type="InterPro" id="IPR011527">
    <property type="entry name" value="ABC1_TM_dom"/>
</dbReference>
<evidence type="ECO:0000259" key="13">
    <source>
        <dbReference type="PROSITE" id="PS50929"/>
    </source>
</evidence>
<feature type="transmembrane region" description="Helical" evidence="10">
    <location>
        <begin position="984"/>
        <end position="1003"/>
    </location>
</feature>
<dbReference type="PROSITE" id="PS50893">
    <property type="entry name" value="ABC_TRANSPORTER_2"/>
    <property type="match status" value="2"/>
</dbReference>
<feature type="transmembrane region" description="Helical" evidence="10">
    <location>
        <begin position="300"/>
        <end position="322"/>
    </location>
</feature>
<accession>A0AAD7XNQ8</accession>
<proteinExistence type="predicted"/>
<feature type="compositionally biased region" description="Pro residues" evidence="9">
    <location>
        <begin position="627"/>
        <end position="636"/>
    </location>
</feature>
<reference evidence="14" key="1">
    <citation type="submission" date="2023-01" db="EMBL/GenBank/DDBJ databases">
        <title>Metagenome sequencing of chrysophaentin producing Chrysophaeum taylorii.</title>
        <authorList>
            <person name="Davison J."/>
            <person name="Bewley C."/>
        </authorList>
    </citation>
    <scope>NUCLEOTIDE SEQUENCE</scope>
    <source>
        <strain evidence="14">NIES-1699</strain>
    </source>
</reference>
<feature type="region of interest" description="Disordered" evidence="9">
    <location>
        <begin position="352"/>
        <end position="387"/>
    </location>
</feature>
<feature type="transmembrane region" description="Helical" evidence="10">
    <location>
        <begin position="547"/>
        <end position="564"/>
    </location>
</feature>
<evidence type="ECO:0000256" key="8">
    <source>
        <dbReference type="ARBA" id="ARBA00023136"/>
    </source>
</evidence>
<dbReference type="GO" id="GO:0005524">
    <property type="term" value="F:ATP binding"/>
    <property type="evidence" value="ECO:0007669"/>
    <property type="project" value="UniProtKB-KW"/>
</dbReference>
<dbReference type="PROSITE" id="PS50929">
    <property type="entry name" value="ABC_TM1F"/>
    <property type="match status" value="2"/>
</dbReference>
<name>A0AAD7XNQ8_9STRA</name>
<keyword evidence="7 10" id="KW-1133">Transmembrane helix</keyword>
<dbReference type="InterPro" id="IPR003593">
    <property type="entry name" value="AAA+_ATPase"/>
</dbReference>
<feature type="compositionally biased region" description="Acidic residues" evidence="9">
    <location>
        <begin position="371"/>
        <end position="380"/>
    </location>
</feature>
<evidence type="ECO:0000259" key="12">
    <source>
        <dbReference type="PROSITE" id="PS50893"/>
    </source>
</evidence>
<dbReference type="SMART" id="SM00382">
    <property type="entry name" value="AAA"/>
    <property type="match status" value="2"/>
</dbReference>
<keyword evidence="11" id="KW-0732">Signal</keyword>
<feature type="chain" id="PRO_5042186569" evidence="11">
    <location>
        <begin position="30"/>
        <end position="1499"/>
    </location>
</feature>
<feature type="transmembrane region" description="Helical" evidence="10">
    <location>
        <begin position="65"/>
        <end position="82"/>
    </location>
</feature>
<dbReference type="InterPro" id="IPR044746">
    <property type="entry name" value="ABCC_6TM_D1"/>
</dbReference>
<feature type="transmembrane region" description="Helical" evidence="10">
    <location>
        <begin position="521"/>
        <end position="541"/>
    </location>
</feature>
<evidence type="ECO:0000256" key="3">
    <source>
        <dbReference type="ARBA" id="ARBA00022692"/>
    </source>
</evidence>
<keyword evidence="15" id="KW-1185">Reference proteome</keyword>
<dbReference type="FunFam" id="3.40.50.300:FF:000838">
    <property type="entry name" value="ABC multidrug transporter (Eurofung)"/>
    <property type="match status" value="1"/>
</dbReference>
<feature type="domain" description="ABC transmembrane type-1" evidence="13">
    <location>
        <begin position="255"/>
        <end position="576"/>
    </location>
</feature>
<evidence type="ECO:0000256" key="10">
    <source>
        <dbReference type="SAM" id="Phobius"/>
    </source>
</evidence>
<dbReference type="CDD" id="cd03244">
    <property type="entry name" value="ABCC_MRP_domain2"/>
    <property type="match status" value="1"/>
</dbReference>
<dbReference type="PANTHER" id="PTHR24223:SF443">
    <property type="entry name" value="MULTIDRUG-RESISTANCE LIKE PROTEIN 1, ISOFORM I"/>
    <property type="match status" value="1"/>
</dbReference>
<dbReference type="Proteomes" id="UP001230188">
    <property type="component" value="Unassembled WGS sequence"/>
</dbReference>
<feature type="transmembrane region" description="Helical" evidence="10">
    <location>
        <begin position="240"/>
        <end position="263"/>
    </location>
</feature>
<dbReference type="FunFam" id="3.40.50.300:FF:000997">
    <property type="entry name" value="Multidrug resistance-associated protein 1"/>
    <property type="match status" value="1"/>
</dbReference>
<feature type="domain" description="ABC transmembrane type-1" evidence="13">
    <location>
        <begin position="948"/>
        <end position="1220"/>
    </location>
</feature>
<feature type="compositionally biased region" description="Low complexity" evidence="9">
    <location>
        <begin position="892"/>
        <end position="903"/>
    </location>
</feature>
<dbReference type="EMBL" id="JAQMWT010000127">
    <property type="protein sequence ID" value="KAJ8609885.1"/>
    <property type="molecule type" value="Genomic_DNA"/>
</dbReference>
<evidence type="ECO:0000256" key="11">
    <source>
        <dbReference type="SAM" id="SignalP"/>
    </source>
</evidence>
<dbReference type="InterPro" id="IPR003439">
    <property type="entry name" value="ABC_transporter-like_ATP-bd"/>
</dbReference>
<dbReference type="InterPro" id="IPR017871">
    <property type="entry name" value="ABC_transporter-like_CS"/>
</dbReference>
<dbReference type="Pfam" id="PF00005">
    <property type="entry name" value="ABC_tran"/>
    <property type="match status" value="2"/>
</dbReference>
<feature type="domain" description="ABC transporter" evidence="12">
    <location>
        <begin position="638"/>
        <end position="861"/>
    </location>
</feature>
<dbReference type="InterPro" id="IPR027417">
    <property type="entry name" value="P-loop_NTPase"/>
</dbReference>
<comment type="caution">
    <text evidence="14">The sequence shown here is derived from an EMBL/GenBank/DDBJ whole genome shotgun (WGS) entry which is preliminary data.</text>
</comment>
<dbReference type="SUPFAM" id="SSF90123">
    <property type="entry name" value="ABC transporter transmembrane region"/>
    <property type="match status" value="2"/>
</dbReference>
<dbReference type="PANTHER" id="PTHR24223">
    <property type="entry name" value="ATP-BINDING CASSETTE SUB-FAMILY C"/>
    <property type="match status" value="1"/>
</dbReference>
<dbReference type="Gene3D" id="1.20.1560.10">
    <property type="entry name" value="ABC transporter type 1, transmembrane domain"/>
    <property type="match status" value="2"/>
</dbReference>
<keyword evidence="5" id="KW-0547">Nucleotide-binding</keyword>
<dbReference type="CDD" id="cd03250">
    <property type="entry name" value="ABCC_MRP_domain1"/>
    <property type="match status" value="1"/>
</dbReference>
<dbReference type="InterPro" id="IPR050173">
    <property type="entry name" value="ABC_transporter_C-like"/>
</dbReference>
<dbReference type="FunFam" id="1.20.1560.10:FF:000010">
    <property type="entry name" value="Multidrug resistance-associated ABC transporter"/>
    <property type="match status" value="1"/>
</dbReference>